<feature type="domain" description="Zinc finger DksA/TraR C4-type" evidence="6">
    <location>
        <begin position="90"/>
        <end position="118"/>
    </location>
</feature>
<protein>
    <submittedName>
        <fullName evidence="7">Molecular chaperone DnaK</fullName>
    </submittedName>
</protein>
<dbReference type="GO" id="GO:0008270">
    <property type="term" value="F:zinc ion binding"/>
    <property type="evidence" value="ECO:0007669"/>
    <property type="project" value="UniProtKB-KW"/>
</dbReference>
<dbReference type="OrthoDB" id="9811543at2"/>
<dbReference type="Pfam" id="PF01258">
    <property type="entry name" value="zf-dskA_traR"/>
    <property type="match status" value="1"/>
</dbReference>
<feature type="region of interest" description="Disordered" evidence="5">
    <location>
        <begin position="116"/>
        <end position="138"/>
    </location>
</feature>
<evidence type="ECO:0000256" key="3">
    <source>
        <dbReference type="ARBA" id="ARBA00022833"/>
    </source>
</evidence>
<dbReference type="SUPFAM" id="SSF109635">
    <property type="entry name" value="DnaK suppressor protein DksA, alpha-hairpin domain"/>
    <property type="match status" value="1"/>
</dbReference>
<proteinExistence type="predicted"/>
<dbReference type="PANTHER" id="PTHR33823:SF4">
    <property type="entry name" value="GENERAL STRESS PROTEIN 16O"/>
    <property type="match status" value="1"/>
</dbReference>
<keyword evidence="8" id="KW-1185">Reference proteome</keyword>
<dbReference type="InterPro" id="IPR000962">
    <property type="entry name" value="Znf_DskA_TraR"/>
</dbReference>
<dbReference type="SUPFAM" id="SSF57716">
    <property type="entry name" value="Glucocorticoid receptor-like (DNA-binding domain)"/>
    <property type="match status" value="1"/>
</dbReference>
<dbReference type="RefSeq" id="WP_150456875.1">
    <property type="nucleotide sequence ID" value="NZ_VYKK01000004.1"/>
</dbReference>
<feature type="zinc finger region" description="dksA C4-type" evidence="4">
    <location>
        <begin position="95"/>
        <end position="119"/>
    </location>
</feature>
<evidence type="ECO:0000313" key="8">
    <source>
        <dbReference type="Proteomes" id="UP000367750"/>
    </source>
</evidence>
<accession>A0A5J5GHG2</accession>
<dbReference type="Gene3D" id="1.20.120.910">
    <property type="entry name" value="DksA, coiled-coil domain"/>
    <property type="match status" value="1"/>
</dbReference>
<evidence type="ECO:0000256" key="4">
    <source>
        <dbReference type="PROSITE-ProRule" id="PRU00510"/>
    </source>
</evidence>
<dbReference type="InterPro" id="IPR014240">
    <property type="entry name" value="YteA"/>
</dbReference>
<dbReference type="Proteomes" id="UP000367750">
    <property type="component" value="Unassembled WGS sequence"/>
</dbReference>
<evidence type="ECO:0000256" key="2">
    <source>
        <dbReference type="ARBA" id="ARBA00022771"/>
    </source>
</evidence>
<dbReference type="AlphaFoldDB" id="A0A5J5GHG2"/>
<sequence length="240" mass="27128">MNHLTAAQLAGLRQQLEQRQSDIRRRLQENDHYGLAESMRDNTGELSEIDNHPADAATDLFQREMDISLLEREELELADVDAALEAMNDGTYGICQATGEPIAYERLRAIPWTRYSKDSSPKQEKPHTRPVEEDFLMPPFGRSSLDEHEYSGFDGEDAWQIVESYGSSTTPAMAEGNNIDSYNEVEIEADENEGWVEAWESFVATDITGTEVFVVEGDPYRRYLDSGEGDYLLDPNGPRP</sequence>
<organism evidence="7 8">
    <name type="scientific">Paenibacillus spiritus</name>
    <dbReference type="NCBI Taxonomy" id="2496557"/>
    <lineage>
        <taxon>Bacteria</taxon>
        <taxon>Bacillati</taxon>
        <taxon>Bacillota</taxon>
        <taxon>Bacilli</taxon>
        <taxon>Bacillales</taxon>
        <taxon>Paenibacillaceae</taxon>
        <taxon>Paenibacillus</taxon>
    </lineage>
</organism>
<evidence type="ECO:0000256" key="5">
    <source>
        <dbReference type="SAM" id="MobiDB-lite"/>
    </source>
</evidence>
<dbReference type="EMBL" id="VYKK01000004">
    <property type="protein sequence ID" value="KAA9007585.1"/>
    <property type="molecule type" value="Genomic_DNA"/>
</dbReference>
<gene>
    <name evidence="7" type="ORF">F4V43_03610</name>
</gene>
<dbReference type="InterPro" id="IPR037187">
    <property type="entry name" value="DnaK_N"/>
</dbReference>
<name>A0A5J5GHG2_9BACL</name>
<dbReference type="NCBIfam" id="TIGR02890">
    <property type="entry name" value="bacill_yteA"/>
    <property type="match status" value="1"/>
</dbReference>
<evidence type="ECO:0000259" key="6">
    <source>
        <dbReference type="Pfam" id="PF01258"/>
    </source>
</evidence>
<evidence type="ECO:0000313" key="7">
    <source>
        <dbReference type="EMBL" id="KAA9007585.1"/>
    </source>
</evidence>
<dbReference type="PROSITE" id="PS51128">
    <property type="entry name" value="ZF_DKSA_2"/>
    <property type="match status" value="1"/>
</dbReference>
<keyword evidence="3" id="KW-0862">Zinc</keyword>
<reference evidence="7 8" key="1">
    <citation type="submission" date="2019-09" db="EMBL/GenBank/DDBJ databases">
        <title>Bacillus ochoae sp. nov., Paenibacillus whitsoniae sp. nov., Paenibacillus spiritus sp. nov. Isolated from the Mars Exploration Rover during spacecraft assembly.</title>
        <authorList>
            <person name="Seuylemezian A."/>
            <person name="Vaishampayan P."/>
        </authorList>
    </citation>
    <scope>NUCLEOTIDE SEQUENCE [LARGE SCALE GENOMIC DNA]</scope>
    <source>
        <strain evidence="7 8">MER_111</strain>
    </source>
</reference>
<keyword evidence="1" id="KW-0479">Metal-binding</keyword>
<evidence type="ECO:0000256" key="1">
    <source>
        <dbReference type="ARBA" id="ARBA00022723"/>
    </source>
</evidence>
<keyword evidence="2" id="KW-0863">Zinc-finger</keyword>
<comment type="caution">
    <text evidence="7">The sequence shown here is derived from an EMBL/GenBank/DDBJ whole genome shotgun (WGS) entry which is preliminary data.</text>
</comment>
<dbReference type="PANTHER" id="PTHR33823">
    <property type="entry name" value="RNA POLYMERASE-BINDING TRANSCRIPTION FACTOR DKSA-RELATED"/>
    <property type="match status" value="1"/>
</dbReference>
<feature type="compositionally biased region" description="Basic and acidic residues" evidence="5">
    <location>
        <begin position="116"/>
        <end position="132"/>
    </location>
</feature>